<proteinExistence type="predicted"/>
<evidence type="ECO:0000313" key="3">
    <source>
        <dbReference type="Proteomes" id="UP001595844"/>
    </source>
</evidence>
<feature type="transmembrane region" description="Helical" evidence="1">
    <location>
        <begin position="132"/>
        <end position="152"/>
    </location>
</feature>
<protein>
    <submittedName>
        <fullName evidence="2">YoaK family protein</fullName>
    </submittedName>
</protein>
<feature type="transmembrane region" description="Helical" evidence="1">
    <location>
        <begin position="215"/>
        <end position="232"/>
    </location>
</feature>
<dbReference type="PANTHER" id="PTHR37314">
    <property type="entry name" value="SLR0142 PROTEIN"/>
    <property type="match status" value="1"/>
</dbReference>
<sequence>MTVTTENESRDVAHREPLRGIPSGALPMVAFLSILAGFIGAAAYTHSAGYFVTFMTGNTERAVLGWFDNDRLLATGAITLLLSFGLGVFVASWLRRRLWRSGHYGASVVTTVALAVAAVVDHVLDRTGGQEVGFIPIAFVAFAVGALNTAFVKNGEVSVPLSYVTGTVVKLSQGVESHVSGGSSRDWLGYGLQYAAFALGAFLGGLLSMLVGGEMMLIVATGVSASAILITFRDRTGARRAPVRGTRILS</sequence>
<keyword evidence="1" id="KW-1133">Transmembrane helix</keyword>
<gene>
    <name evidence="2" type="ORF">ACFO5K_25410</name>
</gene>
<reference evidence="3" key="1">
    <citation type="journal article" date="2019" name="Int. J. Syst. Evol. Microbiol.">
        <title>The Global Catalogue of Microorganisms (GCM) 10K type strain sequencing project: providing services to taxonomists for standard genome sequencing and annotation.</title>
        <authorList>
            <consortium name="The Broad Institute Genomics Platform"/>
            <consortium name="The Broad Institute Genome Sequencing Center for Infectious Disease"/>
            <person name="Wu L."/>
            <person name="Ma J."/>
        </authorList>
    </citation>
    <scope>NUCLEOTIDE SEQUENCE [LARGE SCALE GENOMIC DNA]</scope>
    <source>
        <strain evidence="3">IBRC-M 10490</strain>
    </source>
</reference>
<evidence type="ECO:0000256" key="1">
    <source>
        <dbReference type="SAM" id="Phobius"/>
    </source>
</evidence>
<accession>A0ABV8VP34</accession>
<dbReference type="Pfam" id="PF06912">
    <property type="entry name" value="DUF1275"/>
    <property type="match status" value="1"/>
</dbReference>
<dbReference type="InterPro" id="IPR010699">
    <property type="entry name" value="DUF1275"/>
</dbReference>
<evidence type="ECO:0000313" key="2">
    <source>
        <dbReference type="EMBL" id="MFC4377422.1"/>
    </source>
</evidence>
<name>A0ABV8VP34_9NOCA</name>
<dbReference type="EMBL" id="JBHSDL010000030">
    <property type="protein sequence ID" value="MFC4377422.1"/>
    <property type="molecule type" value="Genomic_DNA"/>
</dbReference>
<keyword evidence="3" id="KW-1185">Reference proteome</keyword>
<comment type="caution">
    <text evidence="2">The sequence shown here is derived from an EMBL/GenBank/DDBJ whole genome shotgun (WGS) entry which is preliminary data.</text>
</comment>
<feature type="transmembrane region" description="Helical" evidence="1">
    <location>
        <begin position="72"/>
        <end position="94"/>
    </location>
</feature>
<organism evidence="2 3">
    <name type="scientific">Nocardia halotolerans</name>
    <dbReference type="NCBI Taxonomy" id="1755878"/>
    <lineage>
        <taxon>Bacteria</taxon>
        <taxon>Bacillati</taxon>
        <taxon>Actinomycetota</taxon>
        <taxon>Actinomycetes</taxon>
        <taxon>Mycobacteriales</taxon>
        <taxon>Nocardiaceae</taxon>
        <taxon>Nocardia</taxon>
    </lineage>
</organism>
<feature type="transmembrane region" description="Helical" evidence="1">
    <location>
        <begin position="25"/>
        <end position="52"/>
    </location>
</feature>
<feature type="transmembrane region" description="Helical" evidence="1">
    <location>
        <begin position="101"/>
        <end position="120"/>
    </location>
</feature>
<dbReference type="RefSeq" id="WP_378568048.1">
    <property type="nucleotide sequence ID" value="NZ_JBHSDL010000030.1"/>
</dbReference>
<keyword evidence="1" id="KW-0812">Transmembrane</keyword>
<keyword evidence="1" id="KW-0472">Membrane</keyword>
<feature type="transmembrane region" description="Helical" evidence="1">
    <location>
        <begin position="187"/>
        <end position="209"/>
    </location>
</feature>
<dbReference type="Proteomes" id="UP001595844">
    <property type="component" value="Unassembled WGS sequence"/>
</dbReference>
<dbReference type="PANTHER" id="PTHR37314:SF4">
    <property type="entry name" value="UPF0700 TRANSMEMBRANE PROTEIN YOAK"/>
    <property type="match status" value="1"/>
</dbReference>